<protein>
    <recommendedName>
        <fullName evidence="3">Butirosin biosynthesis protein H N-terminal domain-containing protein</fullName>
    </recommendedName>
</protein>
<dbReference type="EMBL" id="BAAAQN010000025">
    <property type="protein sequence ID" value="GAA2037905.1"/>
    <property type="molecule type" value="Genomic_DNA"/>
</dbReference>
<proteinExistence type="predicted"/>
<keyword evidence="2" id="KW-1185">Reference proteome</keyword>
<evidence type="ECO:0008006" key="3">
    <source>
        <dbReference type="Google" id="ProtNLM"/>
    </source>
</evidence>
<sequence>MSATGNGTGPLAPMLSCVEANIEVLLRHAGAADVLTALGALCSLDVLPPAQPVLTPLPRDAWIERSTGLRLTSTPADTAAKAIDAARAAAESGSPTLVVADAFTVPWNPYAGHEHHEHGFVVDGAEGDRLHIVDAYVNTTRYGPTEPGARWIEAAELISVLRPAGDRFELRNLVGAGPATDRDTVAAQAVAANVAAWREAAAEGRDATALARFADGGLDAEGLAWLSLAVWLISRSRQVHARWWQERTGESVDAEASVGAAAPKAAEAVVAAAEPVLRQWQTTQTMTYLAWRRVEAGHPCPTTLAATLSAAAEAETAWFEAMAAGS</sequence>
<name>A0ABP5G293_9ACTN</name>
<gene>
    <name evidence="1" type="ORF">GCM10009839_44170</name>
</gene>
<dbReference type="RefSeq" id="WP_344667523.1">
    <property type="nucleotide sequence ID" value="NZ_BAAAQN010000025.1"/>
</dbReference>
<accession>A0ABP5G293</accession>
<reference evidence="2" key="1">
    <citation type="journal article" date="2019" name="Int. J. Syst. Evol. Microbiol.">
        <title>The Global Catalogue of Microorganisms (GCM) 10K type strain sequencing project: providing services to taxonomists for standard genome sequencing and annotation.</title>
        <authorList>
            <consortium name="The Broad Institute Genomics Platform"/>
            <consortium name="The Broad Institute Genome Sequencing Center for Infectious Disease"/>
            <person name="Wu L."/>
            <person name="Ma J."/>
        </authorList>
    </citation>
    <scope>NUCLEOTIDE SEQUENCE [LARGE SCALE GENOMIC DNA]</scope>
    <source>
        <strain evidence="2">JCM 16014</strain>
    </source>
</reference>
<evidence type="ECO:0000313" key="1">
    <source>
        <dbReference type="EMBL" id="GAA2037905.1"/>
    </source>
</evidence>
<organism evidence="1 2">
    <name type="scientific">Catenulispora yoronensis</name>
    <dbReference type="NCBI Taxonomy" id="450799"/>
    <lineage>
        <taxon>Bacteria</taxon>
        <taxon>Bacillati</taxon>
        <taxon>Actinomycetota</taxon>
        <taxon>Actinomycetes</taxon>
        <taxon>Catenulisporales</taxon>
        <taxon>Catenulisporaceae</taxon>
        <taxon>Catenulispora</taxon>
    </lineage>
</organism>
<dbReference type="Proteomes" id="UP001500751">
    <property type="component" value="Unassembled WGS sequence"/>
</dbReference>
<evidence type="ECO:0000313" key="2">
    <source>
        <dbReference type="Proteomes" id="UP001500751"/>
    </source>
</evidence>
<comment type="caution">
    <text evidence="1">The sequence shown here is derived from an EMBL/GenBank/DDBJ whole genome shotgun (WGS) entry which is preliminary data.</text>
</comment>